<feature type="domain" description="Kinesin motor" evidence="8">
    <location>
        <begin position="164"/>
        <end position="601"/>
    </location>
</feature>
<dbReference type="InterPro" id="IPR027417">
    <property type="entry name" value="P-loop_NTPase"/>
</dbReference>
<feature type="region of interest" description="Disordered" evidence="7">
    <location>
        <begin position="637"/>
        <end position="669"/>
    </location>
</feature>
<keyword evidence="4 5" id="KW-0505">Motor protein</keyword>
<feature type="region of interest" description="Disordered" evidence="7">
    <location>
        <begin position="869"/>
        <end position="947"/>
    </location>
</feature>
<evidence type="ECO:0000256" key="7">
    <source>
        <dbReference type="SAM" id="MobiDB-lite"/>
    </source>
</evidence>
<feature type="binding site" evidence="5">
    <location>
        <begin position="291"/>
        <end position="298"/>
    </location>
    <ligand>
        <name>ATP</name>
        <dbReference type="ChEBI" id="CHEBI:30616"/>
    </ligand>
</feature>
<dbReference type="Pfam" id="PF00225">
    <property type="entry name" value="Kinesin"/>
    <property type="match status" value="1"/>
</dbReference>
<dbReference type="GO" id="GO:0005524">
    <property type="term" value="F:ATP binding"/>
    <property type="evidence" value="ECO:0007669"/>
    <property type="project" value="UniProtKB-UniRule"/>
</dbReference>
<feature type="compositionally biased region" description="Basic and acidic residues" evidence="7">
    <location>
        <begin position="148"/>
        <end position="161"/>
    </location>
</feature>
<evidence type="ECO:0000256" key="6">
    <source>
        <dbReference type="SAM" id="Coils"/>
    </source>
</evidence>
<organism evidence="9 10">
    <name type="scientific">Cyclotella atomus</name>
    <dbReference type="NCBI Taxonomy" id="382360"/>
    <lineage>
        <taxon>Eukaryota</taxon>
        <taxon>Sar</taxon>
        <taxon>Stramenopiles</taxon>
        <taxon>Ochrophyta</taxon>
        <taxon>Bacillariophyta</taxon>
        <taxon>Coscinodiscophyceae</taxon>
        <taxon>Thalassiosirophycidae</taxon>
        <taxon>Stephanodiscales</taxon>
        <taxon>Stephanodiscaceae</taxon>
        <taxon>Cyclotella</taxon>
    </lineage>
</organism>
<comment type="caution">
    <text evidence="9">The sequence shown here is derived from an EMBL/GenBank/DDBJ whole genome shotgun (WGS) entry which is preliminary data.</text>
</comment>
<feature type="compositionally biased region" description="Acidic residues" evidence="7">
    <location>
        <begin position="64"/>
        <end position="75"/>
    </location>
</feature>
<keyword evidence="3 5" id="KW-0067">ATP-binding</keyword>
<dbReference type="PANTHER" id="PTHR24115">
    <property type="entry name" value="KINESIN-RELATED"/>
    <property type="match status" value="1"/>
</dbReference>
<evidence type="ECO:0000256" key="3">
    <source>
        <dbReference type="ARBA" id="ARBA00022840"/>
    </source>
</evidence>
<keyword evidence="10" id="KW-1185">Reference proteome</keyword>
<evidence type="ECO:0000313" key="9">
    <source>
        <dbReference type="EMBL" id="KAL3777092.1"/>
    </source>
</evidence>
<protein>
    <recommendedName>
        <fullName evidence="8">Kinesin motor domain-containing protein</fullName>
    </recommendedName>
</protein>
<dbReference type="AlphaFoldDB" id="A0ABD3NMM3"/>
<feature type="region of interest" description="Disordered" evidence="7">
    <location>
        <begin position="50"/>
        <end position="81"/>
    </location>
</feature>
<dbReference type="PANTHER" id="PTHR24115:SF1008">
    <property type="entry name" value="KINESIN-LIKE PROTEIN SUBITO"/>
    <property type="match status" value="1"/>
</dbReference>
<keyword evidence="6" id="KW-0175">Coiled coil</keyword>
<feature type="compositionally biased region" description="Acidic residues" evidence="7">
    <location>
        <begin position="460"/>
        <end position="473"/>
    </location>
</feature>
<dbReference type="PRINTS" id="PR00380">
    <property type="entry name" value="KINESINHEAVY"/>
</dbReference>
<reference evidence="9 10" key="1">
    <citation type="submission" date="2024-10" db="EMBL/GenBank/DDBJ databases">
        <title>Updated reference genomes for cyclostephanoid diatoms.</title>
        <authorList>
            <person name="Roberts W.R."/>
            <person name="Alverson A.J."/>
        </authorList>
    </citation>
    <scope>NUCLEOTIDE SEQUENCE [LARGE SCALE GENOMIC DNA]</scope>
    <source>
        <strain evidence="9 10">AJA010-31</strain>
    </source>
</reference>
<feature type="region of interest" description="Disordered" evidence="7">
    <location>
        <begin position="452"/>
        <end position="481"/>
    </location>
</feature>
<evidence type="ECO:0000259" key="8">
    <source>
        <dbReference type="PROSITE" id="PS50067"/>
    </source>
</evidence>
<dbReference type="GO" id="GO:0003774">
    <property type="term" value="F:cytoskeletal motor activity"/>
    <property type="evidence" value="ECO:0007669"/>
    <property type="project" value="UniProtKB-UniRule"/>
</dbReference>
<gene>
    <name evidence="9" type="ORF">ACHAWO_010464</name>
</gene>
<proteinExistence type="inferred from homology"/>
<name>A0ABD3NMM3_9STRA</name>
<dbReference type="InterPro" id="IPR027640">
    <property type="entry name" value="Kinesin-like_fam"/>
</dbReference>
<dbReference type="InterPro" id="IPR036961">
    <property type="entry name" value="Kinesin_motor_dom_sf"/>
</dbReference>
<dbReference type="EMBL" id="JALLPJ020001065">
    <property type="protein sequence ID" value="KAL3777092.1"/>
    <property type="molecule type" value="Genomic_DNA"/>
</dbReference>
<dbReference type="Gene3D" id="3.40.850.10">
    <property type="entry name" value="Kinesin motor domain"/>
    <property type="match status" value="1"/>
</dbReference>
<keyword evidence="1" id="KW-0493">Microtubule</keyword>
<sequence length="947" mass="104799">MSEHRDDLETVAPPSPAGSRTGFVFSVPSERCRVSSICQSVDSRVFAATAAASDGVEESKEAEIESTEEAAEDDFSSPSLNNTRMEMEDERLDLNSVLSGTMEEDAKQEDGNAVSVKNLSRLFEENDGRATAAANPTRPPLAPGRANLKTEEGTAPTKTEEEKLLSVYLRIRPPVSAEGKEGVDGSISTIEVLSDSTIRTYPPLTSNAAKVVRTGNKLVKMSASKSLNEEGRNSDEGEVLGVKEYNYSGVFGPSSTQKEIYERIGAPLVDGLFPEEKSGELGESALLFTLGVTNAGKTHTVMGTGFEKKKKSDKIDYSTHHKDWGIIPRSLHHVLSRVNNQNESSGPKLQLFMSYLEIYNEQIYDLLPVKTKQSGPKRPILGPETLKLRESRRGRIFVRGLARHPVSNVQQGLDLAEEAKKNRHTASNNINAASSRSHSICQFEIAYYRGPGGSGKGADSDAEASENETDDDSSVSSAGSRKGRQSTIIWIVDLAGSERSKRTGAISHTRHQKEAALINASLMNLMRCLREMLNHQPKKRGAKQGAGVVPFRESKLTHMFMNHLTGPSASRTSMIVNVNPAADDFDETQHVLSYATTARSVKVSMVDYNKKHRILAKESNVKLSPLKKIKELVKKFSPQKRKGTDLNDSKPASKRPRNDAAATKRAGGPVVTKKILPARPASGRSQRDVLDEVEKLREENFTLKITVDDLEQQLADCESEVRKEVVEIMTEQLEDSKEWYESRIESLKQQLKSLHTSNSKQVKGDSDAQSRVNELYERINECEEEMTRMREEHEAEKAKELLNLTNLQVAELEVNALAHEDELRAEREEKEKLLMENGALKHQSEELRASHDALLAKYNELVARLQRDSPDTFDSIDPEPTCELSSPNYHKLPRERCSNVASTAAPEDIKSPKSKGKKWGFLRSPAKVAAGQKDNRSPLGDVNRTDS</sequence>
<feature type="coiled-coil region" evidence="6">
    <location>
        <begin position="693"/>
        <end position="843"/>
    </location>
</feature>
<accession>A0ABD3NMM3</accession>
<feature type="region of interest" description="Disordered" evidence="7">
    <location>
        <begin position="128"/>
        <end position="161"/>
    </location>
</feature>
<comment type="similarity">
    <text evidence="5">Belongs to the TRAFAC class myosin-kinesin ATPase superfamily. Kinesin family.</text>
</comment>
<dbReference type="SMART" id="SM00129">
    <property type="entry name" value="KISc"/>
    <property type="match status" value="1"/>
</dbReference>
<evidence type="ECO:0000256" key="5">
    <source>
        <dbReference type="PROSITE-ProRule" id="PRU00283"/>
    </source>
</evidence>
<dbReference type="PROSITE" id="PS50067">
    <property type="entry name" value="KINESIN_MOTOR_2"/>
    <property type="match status" value="1"/>
</dbReference>
<feature type="region of interest" description="Disordered" evidence="7">
    <location>
        <begin position="1"/>
        <end position="23"/>
    </location>
</feature>
<dbReference type="InterPro" id="IPR001752">
    <property type="entry name" value="Kinesin_motor_dom"/>
</dbReference>
<evidence type="ECO:0000256" key="4">
    <source>
        <dbReference type="ARBA" id="ARBA00023175"/>
    </source>
</evidence>
<evidence type="ECO:0000313" key="10">
    <source>
        <dbReference type="Proteomes" id="UP001530400"/>
    </source>
</evidence>
<dbReference type="Proteomes" id="UP001530400">
    <property type="component" value="Unassembled WGS sequence"/>
</dbReference>
<evidence type="ECO:0000256" key="1">
    <source>
        <dbReference type="ARBA" id="ARBA00022701"/>
    </source>
</evidence>
<dbReference type="GO" id="GO:0005874">
    <property type="term" value="C:microtubule"/>
    <property type="evidence" value="ECO:0007669"/>
    <property type="project" value="UniProtKB-KW"/>
</dbReference>
<dbReference type="SUPFAM" id="SSF52540">
    <property type="entry name" value="P-loop containing nucleoside triphosphate hydrolases"/>
    <property type="match status" value="1"/>
</dbReference>
<evidence type="ECO:0000256" key="2">
    <source>
        <dbReference type="ARBA" id="ARBA00022741"/>
    </source>
</evidence>
<keyword evidence="2 5" id="KW-0547">Nucleotide-binding</keyword>